<dbReference type="SUPFAM" id="SSF49313">
    <property type="entry name" value="Cadherin-like"/>
    <property type="match status" value="1"/>
</dbReference>
<dbReference type="AlphaFoldDB" id="A0A344TRR5"/>
<protein>
    <submittedName>
        <fullName evidence="2">Uncharacterized protein</fullName>
    </submittedName>
</protein>
<reference evidence="2 3" key="1">
    <citation type="submission" date="2018-07" db="EMBL/GenBank/DDBJ databases">
        <title>Genome sequencing of Runella.</title>
        <authorList>
            <person name="Baek M.-G."/>
            <person name="Yi H."/>
        </authorList>
    </citation>
    <scope>NUCLEOTIDE SEQUENCE [LARGE SCALE GENOMIC DNA]</scope>
    <source>
        <strain evidence="2 3">HYN0085</strain>
    </source>
</reference>
<name>A0A344TRR5_9BACT</name>
<dbReference type="RefSeq" id="WP_114065090.1">
    <property type="nucleotide sequence ID" value="NZ_CP030850.1"/>
</dbReference>
<proteinExistence type="predicted"/>
<gene>
    <name evidence="1" type="ORF">DR864_00280</name>
    <name evidence="2" type="ORF">DR864_28145</name>
</gene>
<dbReference type="KEGG" id="run:DR864_28145"/>
<dbReference type="Pfam" id="PF05345">
    <property type="entry name" value="He_PIG"/>
    <property type="match status" value="1"/>
</dbReference>
<dbReference type="GO" id="GO:0016020">
    <property type="term" value="C:membrane"/>
    <property type="evidence" value="ECO:0007669"/>
    <property type="project" value="InterPro"/>
</dbReference>
<dbReference type="Proteomes" id="UP000251993">
    <property type="component" value="Chromosome"/>
</dbReference>
<organism evidence="2 3">
    <name type="scientific">Runella rosea</name>
    <dbReference type="NCBI Taxonomy" id="2259595"/>
    <lineage>
        <taxon>Bacteria</taxon>
        <taxon>Pseudomonadati</taxon>
        <taxon>Bacteroidota</taxon>
        <taxon>Cytophagia</taxon>
        <taxon>Cytophagales</taxon>
        <taxon>Spirosomataceae</taxon>
        <taxon>Runella</taxon>
    </lineage>
</organism>
<evidence type="ECO:0000313" key="3">
    <source>
        <dbReference type="Proteomes" id="UP000251993"/>
    </source>
</evidence>
<keyword evidence="3" id="KW-1185">Reference proteome</keyword>
<dbReference type="GO" id="GO:0005509">
    <property type="term" value="F:calcium ion binding"/>
    <property type="evidence" value="ECO:0007669"/>
    <property type="project" value="InterPro"/>
</dbReference>
<dbReference type="KEGG" id="run:DR864_00280"/>
<dbReference type="Gene3D" id="2.60.40.10">
    <property type="entry name" value="Immunoglobulins"/>
    <property type="match status" value="1"/>
</dbReference>
<dbReference type="OrthoDB" id="4553984at2"/>
<evidence type="ECO:0000313" key="1">
    <source>
        <dbReference type="EMBL" id="AXE16269.1"/>
    </source>
</evidence>
<evidence type="ECO:0000313" key="2">
    <source>
        <dbReference type="EMBL" id="AXE21336.1"/>
    </source>
</evidence>
<dbReference type="EMBL" id="CP030850">
    <property type="protein sequence ID" value="AXE21336.1"/>
    <property type="molecule type" value="Genomic_DNA"/>
</dbReference>
<dbReference type="InterPro" id="IPR015919">
    <property type="entry name" value="Cadherin-like_sf"/>
</dbReference>
<dbReference type="InterPro" id="IPR013783">
    <property type="entry name" value="Ig-like_fold"/>
</dbReference>
<sequence>MSLVVTKVLASHTFADFRSIFNANADDAIIVRGETDTDVDGVPLIRFLTESDESFEILLSDFYSITQVDELLADLRTELLAEFETLTGTGGGGGGGGSLPIVASPIADIAFAYGEAIEILLSPNNATSPNGTIDSVTVIGLPGWLSYNSGTRIISGTAPTGATGSYPITVRYTDSIAAYVDDVFKIQITSAAQVVASEHIWAGMLVNIYDDGGVSKMRPAIGTDVDHVAHGYIDKTVKVGQAVEPRFDSIKTYIDLVPGEQYFLSWTEPGGISTEGPDEVGLVWQPIGYALSTTELLIDIDTYILIS</sequence>
<accession>A0A344TRR5</accession>
<dbReference type="EMBL" id="CP030850">
    <property type="protein sequence ID" value="AXE16269.1"/>
    <property type="molecule type" value="Genomic_DNA"/>
</dbReference>